<dbReference type="Gene3D" id="1.10.10.60">
    <property type="entry name" value="Homeodomain-like"/>
    <property type="match status" value="1"/>
</dbReference>
<organism evidence="5 6">
    <name type="scientific">Neisseria iguanae</name>
    <dbReference type="NCBI Taxonomy" id="90242"/>
    <lineage>
        <taxon>Bacteria</taxon>
        <taxon>Pseudomonadati</taxon>
        <taxon>Pseudomonadota</taxon>
        <taxon>Betaproteobacteria</taxon>
        <taxon>Neisseriales</taxon>
        <taxon>Neisseriaceae</taxon>
        <taxon>Neisseria</taxon>
    </lineage>
</organism>
<dbReference type="PANTHER" id="PTHR47894">
    <property type="entry name" value="HTH-TYPE TRANSCRIPTIONAL REGULATOR GADX"/>
    <property type="match status" value="1"/>
</dbReference>
<protein>
    <submittedName>
        <fullName evidence="5">AraC family transcriptional regulator</fullName>
    </submittedName>
</protein>
<dbReference type="Pfam" id="PF12625">
    <property type="entry name" value="Arabinose_bd"/>
    <property type="match status" value="1"/>
</dbReference>
<dbReference type="SMART" id="SM00342">
    <property type="entry name" value="HTH_ARAC"/>
    <property type="match status" value="1"/>
</dbReference>
<dbReference type="EMBL" id="PXYY01000089">
    <property type="protein sequence ID" value="PSJ79603.1"/>
    <property type="molecule type" value="Genomic_DNA"/>
</dbReference>
<accession>A0A2P7TY74</accession>
<dbReference type="PROSITE" id="PS01124">
    <property type="entry name" value="HTH_ARAC_FAMILY_2"/>
    <property type="match status" value="1"/>
</dbReference>
<dbReference type="RefSeq" id="WP_106742746.1">
    <property type="nucleotide sequence ID" value="NZ_PXYY01000089.1"/>
</dbReference>
<dbReference type="InterPro" id="IPR018060">
    <property type="entry name" value="HTH_AraC"/>
</dbReference>
<keyword evidence="3" id="KW-0804">Transcription</keyword>
<dbReference type="InterPro" id="IPR032687">
    <property type="entry name" value="AraC-type_N"/>
</dbReference>
<proteinExistence type="predicted"/>
<dbReference type="AlphaFoldDB" id="A0A2P7TY74"/>
<evidence type="ECO:0000256" key="1">
    <source>
        <dbReference type="ARBA" id="ARBA00023015"/>
    </source>
</evidence>
<dbReference type="GO" id="GO:0005829">
    <property type="term" value="C:cytosol"/>
    <property type="evidence" value="ECO:0007669"/>
    <property type="project" value="TreeGrafter"/>
</dbReference>
<evidence type="ECO:0000256" key="3">
    <source>
        <dbReference type="ARBA" id="ARBA00023163"/>
    </source>
</evidence>
<comment type="caution">
    <text evidence="5">The sequence shown here is derived from an EMBL/GenBank/DDBJ whole genome shotgun (WGS) entry which is preliminary data.</text>
</comment>
<keyword evidence="2" id="KW-0238">DNA-binding</keyword>
<name>A0A2P7TY74_9NEIS</name>
<dbReference type="PANTHER" id="PTHR47894:SF1">
    <property type="entry name" value="HTH-TYPE TRANSCRIPTIONAL REGULATOR VQSM"/>
    <property type="match status" value="1"/>
</dbReference>
<evidence type="ECO:0000313" key="5">
    <source>
        <dbReference type="EMBL" id="PSJ79603.1"/>
    </source>
</evidence>
<keyword evidence="1" id="KW-0805">Transcription regulation</keyword>
<dbReference type="Pfam" id="PF12833">
    <property type="entry name" value="HTH_18"/>
    <property type="match status" value="1"/>
</dbReference>
<dbReference type="Proteomes" id="UP000241868">
    <property type="component" value="Unassembled WGS sequence"/>
</dbReference>
<sequence length="324" mass="35999">MSQKIILPPLAFRRFADLGLNNAALLTAAGIAANHNDKISLDSEQYFALFNAIARQSSDPLIGLKLGQVGEVSMLDNATFAAVHSANTTKALDRLAMYKKLVCPELISWQWQQDGLAVSLAWAGSETVPDILIDAFFANLVSLLCIGLGETVRPLVVQLCRSHIPAGYTDYFACEIHTNAPGNQILFSNSLKERPFITHNPDLLDLILPTLERRLPAKALPTLSEQVKQMLYEMMNGCCPTIDTVAGRLNISRRTLQRKLADNGQSYQALLDEVRQDLACQMLDQTDLQNGEIAFYLGFSEANSFHRFFVQKTGKTPVEWRSKR</sequence>
<gene>
    <name evidence="5" type="ORF">C7N83_11245</name>
</gene>
<reference evidence="5 6" key="1">
    <citation type="submission" date="2018-03" db="EMBL/GenBank/DDBJ databases">
        <title>Neisseria weixii sp. nov., isolated from the intestinal contents of Tibetan Plateau pika (Ochotona curzoniae) in Yushu, Qinghai Province, China.</title>
        <authorList>
            <person name="Gui Z."/>
        </authorList>
    </citation>
    <scope>NUCLEOTIDE SEQUENCE [LARGE SCALE GENOMIC DNA]</scope>
    <source>
        <strain evidence="5 6">ATCC 51483</strain>
    </source>
</reference>
<evidence type="ECO:0000256" key="2">
    <source>
        <dbReference type="ARBA" id="ARBA00023125"/>
    </source>
</evidence>
<keyword evidence="6" id="KW-1185">Reference proteome</keyword>
<dbReference type="GO" id="GO:0000976">
    <property type="term" value="F:transcription cis-regulatory region binding"/>
    <property type="evidence" value="ECO:0007669"/>
    <property type="project" value="TreeGrafter"/>
</dbReference>
<dbReference type="SUPFAM" id="SSF46689">
    <property type="entry name" value="Homeodomain-like"/>
    <property type="match status" value="1"/>
</dbReference>
<evidence type="ECO:0000259" key="4">
    <source>
        <dbReference type="PROSITE" id="PS01124"/>
    </source>
</evidence>
<dbReference type="OrthoDB" id="6506763at2"/>
<dbReference type="GO" id="GO:0003700">
    <property type="term" value="F:DNA-binding transcription factor activity"/>
    <property type="evidence" value="ECO:0007669"/>
    <property type="project" value="InterPro"/>
</dbReference>
<evidence type="ECO:0000313" key="6">
    <source>
        <dbReference type="Proteomes" id="UP000241868"/>
    </source>
</evidence>
<feature type="domain" description="HTH araC/xylS-type" evidence="4">
    <location>
        <begin position="225"/>
        <end position="323"/>
    </location>
</feature>
<dbReference type="InterPro" id="IPR009057">
    <property type="entry name" value="Homeodomain-like_sf"/>
</dbReference>